<dbReference type="InterPro" id="IPR038740">
    <property type="entry name" value="BioF2-like_GNAT_dom"/>
</dbReference>
<dbReference type="OrthoDB" id="116151at2"/>
<dbReference type="Gene3D" id="3.40.630.30">
    <property type="match status" value="1"/>
</dbReference>
<evidence type="ECO:0000313" key="3">
    <source>
        <dbReference type="Proteomes" id="UP000186551"/>
    </source>
</evidence>
<sequence>MITYLRHEQINKTKWDACIAASADNMVYALSWFLDVVAPGWQAFVEEQEGAYVTVMPLPGILKMGFPYLSQPYHTHQLGMFTTARSSERVREQLLELTVKRYKFIHSYRFNMSDTASLEQLQDKYELVARYTRYLKLNKPYKELYKNYTRDRKMNLKRAQRANLRMFGSDDIEPLIQHFKKHIEHKVVGGVSEYTYQMLRDLYRVMQERGVAQLIYTTAGGEVNAGCLFFKYNNVISYAFNSADSEGRAANGRTLVLDEIIRQHAGTDYTLDFESPMIEQIEHFYASFGAHRVKYFALRHNALPLYVRVIRNIRMKVYRTFFASGVAEEV</sequence>
<keyword evidence="3" id="KW-1185">Reference proteome</keyword>
<organism evidence="2 3">
    <name type="scientific">Pontibacter flavimaris</name>
    <dbReference type="NCBI Taxonomy" id="1797110"/>
    <lineage>
        <taxon>Bacteria</taxon>
        <taxon>Pseudomonadati</taxon>
        <taxon>Bacteroidota</taxon>
        <taxon>Cytophagia</taxon>
        <taxon>Cytophagales</taxon>
        <taxon>Hymenobacteraceae</taxon>
        <taxon>Pontibacter</taxon>
    </lineage>
</organism>
<name>A0A1Q5PEK1_9BACT</name>
<reference evidence="2 3" key="1">
    <citation type="submission" date="2016-03" db="EMBL/GenBank/DDBJ databases">
        <title>Genome sequence of Pontibacter sp. nov., of the family cytophagaceae, isolated from marine sediment of the Yellow Sea, China.</title>
        <authorList>
            <person name="Zhang G."/>
            <person name="Zhang R."/>
        </authorList>
    </citation>
    <scope>NUCLEOTIDE SEQUENCE [LARGE SCALE GENOMIC DNA]</scope>
    <source>
        <strain evidence="2 3">S10-8</strain>
    </source>
</reference>
<protein>
    <recommendedName>
        <fullName evidence="1">BioF2-like acetyltransferase domain-containing protein</fullName>
    </recommendedName>
</protein>
<dbReference type="RefSeq" id="WP_073851275.1">
    <property type="nucleotide sequence ID" value="NZ_LVWA01000004.1"/>
</dbReference>
<comment type="caution">
    <text evidence="2">The sequence shown here is derived from an EMBL/GenBank/DDBJ whole genome shotgun (WGS) entry which is preliminary data.</text>
</comment>
<dbReference type="AlphaFoldDB" id="A0A1Q5PEK1"/>
<dbReference type="EMBL" id="LVWA01000004">
    <property type="protein sequence ID" value="OKL40654.1"/>
    <property type="molecule type" value="Genomic_DNA"/>
</dbReference>
<gene>
    <name evidence="2" type="ORF">A3841_12390</name>
</gene>
<dbReference type="InterPro" id="IPR016181">
    <property type="entry name" value="Acyl_CoA_acyltransferase"/>
</dbReference>
<dbReference type="SUPFAM" id="SSF55729">
    <property type="entry name" value="Acyl-CoA N-acyltransferases (Nat)"/>
    <property type="match status" value="1"/>
</dbReference>
<feature type="domain" description="BioF2-like acetyltransferase" evidence="1">
    <location>
        <begin position="153"/>
        <end position="269"/>
    </location>
</feature>
<dbReference type="Pfam" id="PF13480">
    <property type="entry name" value="Acetyltransf_6"/>
    <property type="match status" value="1"/>
</dbReference>
<proteinExistence type="predicted"/>
<accession>A0A1Q5PEK1</accession>
<dbReference type="STRING" id="1797110.A3841_12390"/>
<evidence type="ECO:0000313" key="2">
    <source>
        <dbReference type="EMBL" id="OKL40654.1"/>
    </source>
</evidence>
<evidence type="ECO:0000259" key="1">
    <source>
        <dbReference type="Pfam" id="PF13480"/>
    </source>
</evidence>
<dbReference type="Proteomes" id="UP000186551">
    <property type="component" value="Unassembled WGS sequence"/>
</dbReference>